<protein>
    <submittedName>
        <fullName evidence="2">Tip attachment protein</fullName>
    </submittedName>
</protein>
<sequence>MAHLIERPNPLQPRSRDVVRLPPGLTVRQALEHVHPGFLEFQHPTLVSLNGRPLMRAQWDTTVVQDGDTLAAAALPSGIETVFYIVMAIVMVATYVMVANMPTPKNPAELPAPDPVFSLSGQRNTMKLMEPIEVVYGRNRLWPSYAARPFNKYQGNEQYLYQLFCIGQGEFEVHGISIEDTDIDSFQNVTYELVPPGGSVTLFPDNVVTSVEVNRLELFGPNEEQYVVYGPFTLTAPFTETDLVEVDVTLPQGLYHSNDDGGLSNITASALFEVRLIDDNGAPAGAWQTLASFTRTMNTVNPQRFTLSTAVALGRYEIRARRTNDASTSYRDGDTLMWEAARAFLPNARDYGNVTMLAVVAQASNNLNDNSSSRINVDCTRKLPVRQNGVWVGPVPTRSIAWAFYDVFASAYGGQLESQFIDLDELERLDAVWEGRQEYFNFVFNQKTTVWEAAKAVARVGRAVPTVNGSFISLVRDEVQAVPMGVFGIDNIMPDSFKWEVKLFDPKEHDSVQVTYVNRTSGLQETVTCLPPGSPGLNPNKITFAGCNDRDHAYREGMYIAMSDRLLRENVTFRTGLEGYIPSYGDMVVVSYPLPKWGTSGHVVAASDDMLELELSEPVEFSDGQHYLMLRRDDGTGDGPYLVVEGQSEFHVRLATPLGGAYPFGEVGREPVLFAFGHGDDWSRRCRVVEINPSGDEAVEVTCVNYDPAVSQFDETAAPPLASVPVPPAIPDRPTVPFLTVSRVPNALGYIVVSWGPALGATSYVLQQSSDGVNWTMVTQTTAVSYQLNVVKGALWLRVAGRGKALGNWATWDGEVGSPVGVPLGVRNLQLQQPFAGTFAKVQWASLVDADAYRVRVYSDGGATLLRTSLVSGIEFTYTSEMMQLDGTPARSLRFMVYGVNEFGDSASAAQLDVTNSVPTQMTSGFSREVKVETADTVVYTLNWLPNGDPDVRAYRVWGSPSSGFAVDDTNKKFDGMAYQCDVTLSKVPHVVSVTGVSKASPGVVGYTGPALTNGQKVAVSGVGGMTQLNGGTYVVRGATAGSFQLYQEVQDTSEYGYGTVEQPVDTTYFGTYTSGGQAAVTPTALLRPALYWRVAAVDVWGSEVNPSAQQTAS</sequence>
<dbReference type="Proteomes" id="UP001057102">
    <property type="component" value="Segment"/>
</dbReference>
<evidence type="ECO:0000313" key="2">
    <source>
        <dbReference type="EMBL" id="USN14417.1"/>
    </source>
</evidence>
<gene>
    <name evidence="2" type="ORF">DONNERLITTCHEN_00160</name>
</gene>
<proteinExistence type="predicted"/>
<reference evidence="2" key="1">
    <citation type="submission" date="2022-05" db="EMBL/GenBank/DDBJ databases">
        <authorList>
            <person name="Friedrich I."/>
            <person name="Poehlein A."/>
            <person name="Schneider D."/>
            <person name="Hertel R."/>
            <person name="Daniel R."/>
        </authorList>
    </citation>
    <scope>NUCLEOTIDE SEQUENCE</scope>
</reference>
<evidence type="ECO:0000259" key="1">
    <source>
        <dbReference type="Pfam" id="PF24801"/>
    </source>
</evidence>
<dbReference type="InterPro" id="IPR055385">
    <property type="entry name" value="GpJ_HDII-ins2"/>
</dbReference>
<dbReference type="InterPro" id="IPR042302">
    <property type="entry name" value="E1_FCCH_sf"/>
</dbReference>
<feature type="domain" description="Tip attachment protein J HDII-ins2" evidence="1">
    <location>
        <begin position="236"/>
        <end position="343"/>
    </location>
</feature>
<dbReference type="NCBIfam" id="NF040662">
    <property type="entry name" value="attach_TipJ_rel"/>
    <property type="match status" value="1"/>
</dbReference>
<organism evidence="2 3">
    <name type="scientific">Janthinobacterium phage vB_JliS-Donnerlittchen</name>
    <dbReference type="NCBI Taxonomy" id="2948610"/>
    <lineage>
        <taxon>Viruses</taxon>
        <taxon>Duplodnaviria</taxon>
        <taxon>Heunggongvirae</taxon>
        <taxon>Uroviricota</taxon>
        <taxon>Caudoviricetes</taxon>
        <taxon>Mesyanzhinovviridae</taxon>
        <taxon>Bradleyvirinae</taxon>
        <taxon>Donnerlittchenvirus</taxon>
        <taxon>Donnerlittchenvirus donnerlittchenvirus</taxon>
    </lineage>
</organism>
<name>A0A9E7MQT5_9CAUD</name>
<dbReference type="EMBL" id="ON529854">
    <property type="protein sequence ID" value="USN14417.1"/>
    <property type="molecule type" value="Genomic_DNA"/>
</dbReference>
<dbReference type="Pfam" id="PF24801">
    <property type="entry name" value="FNIII-A_GpJ"/>
    <property type="match status" value="1"/>
</dbReference>
<evidence type="ECO:0000313" key="3">
    <source>
        <dbReference type="Proteomes" id="UP001057102"/>
    </source>
</evidence>
<keyword evidence="3" id="KW-1185">Reference proteome</keyword>
<dbReference type="Gene3D" id="2.40.30.180">
    <property type="entry name" value="Ubiquitin-activating enzyme E1, FCCH domain"/>
    <property type="match status" value="1"/>
</dbReference>
<accession>A0A9E7MQT5</accession>